<feature type="transmembrane region" description="Helical" evidence="1">
    <location>
        <begin position="395"/>
        <end position="415"/>
    </location>
</feature>
<dbReference type="EMBL" id="CP031307">
    <property type="protein sequence ID" value="QCC56820.1"/>
    <property type="molecule type" value="Genomic_DNA"/>
</dbReference>
<dbReference type="Proteomes" id="UP000296822">
    <property type="component" value="Plasmid unnamed2"/>
</dbReference>
<evidence type="ECO:0000313" key="2">
    <source>
        <dbReference type="EMBL" id="QCC56820.1"/>
    </source>
</evidence>
<geneLocation type="plasmid" evidence="2">
    <name>unnamed2</name>
</geneLocation>
<feature type="transmembrane region" description="Helical" evidence="1">
    <location>
        <begin position="207"/>
        <end position="225"/>
    </location>
</feature>
<evidence type="ECO:0000313" key="3">
    <source>
        <dbReference type="Proteomes" id="UP000296822"/>
    </source>
</evidence>
<feature type="transmembrane region" description="Helical" evidence="1">
    <location>
        <begin position="295"/>
        <end position="317"/>
    </location>
</feature>
<proteinExistence type="predicted"/>
<dbReference type="AlphaFoldDB" id="A0A4D6HSV3"/>
<protein>
    <submittedName>
        <fullName evidence="2">MFS transporter</fullName>
    </submittedName>
</protein>
<feature type="transmembrane region" description="Helical" evidence="1">
    <location>
        <begin position="80"/>
        <end position="98"/>
    </location>
</feature>
<feature type="transmembrane region" description="Helical" evidence="1">
    <location>
        <begin position="152"/>
        <end position="172"/>
    </location>
</feature>
<evidence type="ECO:0000256" key="1">
    <source>
        <dbReference type="SAM" id="Phobius"/>
    </source>
</evidence>
<feature type="transmembrane region" description="Helical" evidence="1">
    <location>
        <begin position="257"/>
        <end position="274"/>
    </location>
</feature>
<organism evidence="2 3">
    <name type="scientific">Natronorubrum bangense</name>
    <dbReference type="NCBI Taxonomy" id="61858"/>
    <lineage>
        <taxon>Archaea</taxon>
        <taxon>Methanobacteriati</taxon>
        <taxon>Methanobacteriota</taxon>
        <taxon>Stenosarchaea group</taxon>
        <taxon>Halobacteria</taxon>
        <taxon>Halobacteriales</taxon>
        <taxon>Natrialbaceae</taxon>
        <taxon>Natronorubrum</taxon>
    </lineage>
</organism>
<sequence length="608" mass="65242">MSTHSIADDEIITRLILSIGFLALAGSALVAHATPAIGYELSIYSMTPSAVWVGLLVALAIALAVSFVPFSSAHRGSRSIALALGGLVMVVFTGLPLIRNYQYYGHHDALTHLGWATAISDGSILPTDLAYPGIHTSGTFISAAIGIPISRAMLFVTLLATIIFLVFIPLCVRNIIPTPEATTIATFSAFLLLPITTIATHHHPHPMTQAVLFSALFVYVLTKYLQSDQSEAVVSTAGATLALLSVAAVVYHPQLVAHLLPVAIAICLVQFFARRSTAESSRSTVASTIRSHRPLYGQTLLLLVVFLAWTASVGFYLDTVEYIATSAADFIFGTGEAGAAVASQGASLSTIGASMTEIFLKLFGTSLVMILLVAGLIVAVFGLGVRTQYEAVPAMTAYFTAGLAALGALFVLYFIASGSEIYFRVFGLMMVFAIVLGSVAITIGFTSLSRRLSRRSVQPIFSVGFAILLVASLLVIFPSPYIYNASPHVTDSSMNGYETAFANQSDDIEFVGLRGTIDRFDDAIHGNEERMRSHESASESAVEDGLVSSYDSDRYLILTKADYEREQHAYHGLRYTEQDLQSATTEQGVDRIQSNGDFELYYINAGAE</sequence>
<feature type="transmembrane region" description="Helical" evidence="1">
    <location>
        <begin position="358"/>
        <end position="383"/>
    </location>
</feature>
<name>A0A4D6HSV3_9EURY</name>
<feature type="transmembrane region" description="Helical" evidence="1">
    <location>
        <begin position="460"/>
        <end position="483"/>
    </location>
</feature>
<feature type="transmembrane region" description="Helical" evidence="1">
    <location>
        <begin position="232"/>
        <end position="251"/>
    </location>
</feature>
<dbReference type="KEGG" id="nbg:DV706_19985"/>
<keyword evidence="1" id="KW-0812">Transmembrane</keyword>
<gene>
    <name evidence="2" type="ORF">DV706_19985</name>
</gene>
<accession>A0A4D6HSV3</accession>
<feature type="transmembrane region" description="Helical" evidence="1">
    <location>
        <begin position="421"/>
        <end position="448"/>
    </location>
</feature>
<keyword evidence="2" id="KW-0614">Plasmid</keyword>
<feature type="transmembrane region" description="Helical" evidence="1">
    <location>
        <begin position="49"/>
        <end position="68"/>
    </location>
</feature>
<keyword evidence="1" id="KW-0472">Membrane</keyword>
<keyword evidence="1" id="KW-1133">Transmembrane helix</keyword>
<feature type="transmembrane region" description="Helical" evidence="1">
    <location>
        <begin position="184"/>
        <end position="201"/>
    </location>
</feature>
<reference evidence="2 3" key="1">
    <citation type="journal article" date="2019" name="Nat. Commun.">
        <title>A new type of DNA phosphorothioation-based antiviral system in archaea.</title>
        <authorList>
            <person name="Xiong L."/>
            <person name="Liu S."/>
            <person name="Chen S."/>
            <person name="Xiao Y."/>
            <person name="Zhu B."/>
            <person name="Gao Y."/>
            <person name="Zhang Y."/>
            <person name="Chen B."/>
            <person name="Luo J."/>
            <person name="Deng Z."/>
            <person name="Chen X."/>
            <person name="Wang L."/>
            <person name="Chen S."/>
        </authorList>
    </citation>
    <scope>NUCLEOTIDE SEQUENCE [LARGE SCALE GENOMIC DNA]</scope>
    <source>
        <strain evidence="2 3">JCM 10635</strain>
        <plasmid evidence="2 3">unnamed2</plasmid>
    </source>
</reference>